<dbReference type="Gene3D" id="3.40.630.30">
    <property type="match status" value="1"/>
</dbReference>
<reference evidence="2 3" key="1">
    <citation type="submission" date="2024-06" db="EMBL/GenBank/DDBJ databases">
        <title>Novosphingobium rhizovicinus M1R2S20.</title>
        <authorList>
            <person name="Sun J.-Q."/>
        </authorList>
    </citation>
    <scope>NUCLEOTIDE SEQUENCE [LARGE SCALE GENOMIC DNA]</scope>
    <source>
        <strain evidence="2 3">M1R2S20</strain>
    </source>
</reference>
<comment type="caution">
    <text evidence="2">The sequence shown here is derived from an EMBL/GenBank/DDBJ whole genome shotgun (WGS) entry which is preliminary data.</text>
</comment>
<dbReference type="InterPro" id="IPR054597">
    <property type="entry name" value="FeeM_cat"/>
</dbReference>
<evidence type="ECO:0000313" key="3">
    <source>
        <dbReference type="Proteomes" id="UP001556118"/>
    </source>
</evidence>
<protein>
    <submittedName>
        <fullName evidence="2">Acetyltransferase</fullName>
    </submittedName>
</protein>
<dbReference type="Pfam" id="PF21926">
    <property type="entry name" value="FeeM"/>
    <property type="match status" value="1"/>
</dbReference>
<dbReference type="InterPro" id="IPR016181">
    <property type="entry name" value="Acyl_CoA_acyltransferase"/>
</dbReference>
<keyword evidence="3" id="KW-1185">Reference proteome</keyword>
<feature type="domain" description="N-acyl amino acid synthase FeeM catalytic core" evidence="1">
    <location>
        <begin position="52"/>
        <end position="202"/>
    </location>
</feature>
<evidence type="ECO:0000259" key="1">
    <source>
        <dbReference type="Pfam" id="PF21926"/>
    </source>
</evidence>
<proteinExistence type="predicted"/>
<sequence>MSIHMLNHQFENASYGQIAARRRANSVKPSALGSKAQMALSLADTPAERSAAEAMLNRRYDWRGYGSNHKISDADNHTTFLAHLRNQLVGTLTLGVDSPSGLAIDTLFKKEVDEYRNVPGAQVCELTKFAFETEEKGADNSLLACLFHAVFIYGMDSYNCTDLFIEVNPRHRRFYQAMLGFRPIGEVRTNPTVDAPSQLMWISVAEIAEQITAFRSGSKKPSRSLYSLFLSDSEEMMVRSRLSFRRQYGSLSRIFERGIAAGPGSIVVAL</sequence>
<accession>A0ABV3RCZ3</accession>
<evidence type="ECO:0000313" key="2">
    <source>
        <dbReference type="EMBL" id="MEW9855968.1"/>
    </source>
</evidence>
<dbReference type="Proteomes" id="UP001556118">
    <property type="component" value="Unassembled WGS sequence"/>
</dbReference>
<name>A0ABV3RCZ3_9SPHN</name>
<organism evidence="2 3">
    <name type="scientific">Novosphingobium rhizovicinum</name>
    <dbReference type="NCBI Taxonomy" id="3228928"/>
    <lineage>
        <taxon>Bacteria</taxon>
        <taxon>Pseudomonadati</taxon>
        <taxon>Pseudomonadota</taxon>
        <taxon>Alphaproteobacteria</taxon>
        <taxon>Sphingomonadales</taxon>
        <taxon>Sphingomonadaceae</taxon>
        <taxon>Novosphingobium</taxon>
    </lineage>
</organism>
<dbReference type="RefSeq" id="WP_367774204.1">
    <property type="nucleotide sequence ID" value="NZ_JBFNXR010000049.1"/>
</dbReference>
<gene>
    <name evidence="2" type="ORF">ABUH87_12565</name>
</gene>
<dbReference type="SUPFAM" id="SSF55729">
    <property type="entry name" value="Acyl-CoA N-acyltransferases (Nat)"/>
    <property type="match status" value="1"/>
</dbReference>
<dbReference type="EMBL" id="JBFNXR010000049">
    <property type="protein sequence ID" value="MEW9855968.1"/>
    <property type="molecule type" value="Genomic_DNA"/>
</dbReference>